<dbReference type="GO" id="GO:0004867">
    <property type="term" value="F:serine-type endopeptidase inhibitor activity"/>
    <property type="evidence" value="ECO:0007669"/>
    <property type="project" value="InterPro"/>
</dbReference>
<dbReference type="PANTHER" id="PTHR11461:SF211">
    <property type="entry name" value="GH10112P-RELATED"/>
    <property type="match status" value="1"/>
</dbReference>
<protein>
    <recommendedName>
        <fullName evidence="2">Serpin domain-containing protein</fullName>
    </recommendedName>
</protein>
<dbReference type="Gene3D" id="3.30.497.10">
    <property type="entry name" value="Antithrombin, subunit I, domain 2"/>
    <property type="match status" value="1"/>
</dbReference>
<organism evidence="3 4">
    <name type="scientific">Oesophagostomum dentatum</name>
    <name type="common">Nodular worm</name>
    <dbReference type="NCBI Taxonomy" id="61180"/>
    <lineage>
        <taxon>Eukaryota</taxon>
        <taxon>Metazoa</taxon>
        <taxon>Ecdysozoa</taxon>
        <taxon>Nematoda</taxon>
        <taxon>Chromadorea</taxon>
        <taxon>Rhabditida</taxon>
        <taxon>Rhabditina</taxon>
        <taxon>Rhabditomorpha</taxon>
        <taxon>Strongyloidea</taxon>
        <taxon>Strongylidae</taxon>
        <taxon>Oesophagostomum</taxon>
    </lineage>
</organism>
<dbReference type="SUPFAM" id="SSF56574">
    <property type="entry name" value="Serpins"/>
    <property type="match status" value="1"/>
</dbReference>
<feature type="non-terminal residue" evidence="3">
    <location>
        <position position="125"/>
    </location>
</feature>
<sequence>MFLEAETDFGLSMLRQAPANESLVVSPLSVIFALAMVQAGSKGDTKAQIDSLLSKDASDTDIVEHYSKLSQQIMEAKNGVRSRIANGFFLNKNFQIEKNYESTVIKKYSARVETLDFNDAEETAK</sequence>
<gene>
    <name evidence="3" type="ORF">OESDEN_17180</name>
</gene>
<evidence type="ECO:0000313" key="3">
    <source>
        <dbReference type="EMBL" id="KHJ83123.1"/>
    </source>
</evidence>
<dbReference type="GO" id="GO:0005615">
    <property type="term" value="C:extracellular space"/>
    <property type="evidence" value="ECO:0007669"/>
    <property type="project" value="InterPro"/>
</dbReference>
<dbReference type="InterPro" id="IPR000215">
    <property type="entry name" value="Serpin_fam"/>
</dbReference>
<accession>A0A0B1SCY3</accession>
<dbReference type="InterPro" id="IPR042178">
    <property type="entry name" value="Serpin_sf_1"/>
</dbReference>
<comment type="similarity">
    <text evidence="1">Belongs to the serpin family.</text>
</comment>
<dbReference type="InterPro" id="IPR036186">
    <property type="entry name" value="Serpin_sf"/>
</dbReference>
<evidence type="ECO:0000256" key="1">
    <source>
        <dbReference type="ARBA" id="ARBA00009500"/>
    </source>
</evidence>
<evidence type="ECO:0000313" key="4">
    <source>
        <dbReference type="Proteomes" id="UP000053660"/>
    </source>
</evidence>
<dbReference type="Proteomes" id="UP000053660">
    <property type="component" value="Unassembled WGS sequence"/>
</dbReference>
<dbReference type="InterPro" id="IPR023796">
    <property type="entry name" value="Serpin_dom"/>
</dbReference>
<proteinExistence type="inferred from homology"/>
<keyword evidence="4" id="KW-1185">Reference proteome</keyword>
<dbReference type="OrthoDB" id="9518664at2759"/>
<name>A0A0B1SCY3_OESDE</name>
<evidence type="ECO:0000259" key="2">
    <source>
        <dbReference type="Pfam" id="PF00079"/>
    </source>
</evidence>
<reference evidence="3 4" key="1">
    <citation type="submission" date="2014-03" db="EMBL/GenBank/DDBJ databases">
        <title>Draft genome of the hookworm Oesophagostomum dentatum.</title>
        <authorList>
            <person name="Mitreva M."/>
        </authorList>
    </citation>
    <scope>NUCLEOTIDE SEQUENCE [LARGE SCALE GENOMIC DNA]</scope>
    <source>
        <strain evidence="3 4">OD-Hann</strain>
    </source>
</reference>
<dbReference type="Pfam" id="PF00079">
    <property type="entry name" value="Serpin"/>
    <property type="match status" value="1"/>
</dbReference>
<dbReference type="EMBL" id="KN575071">
    <property type="protein sequence ID" value="KHJ83123.1"/>
    <property type="molecule type" value="Genomic_DNA"/>
</dbReference>
<feature type="domain" description="Serpin" evidence="2">
    <location>
        <begin position="5"/>
        <end position="124"/>
    </location>
</feature>
<dbReference type="AlphaFoldDB" id="A0A0B1SCY3"/>
<dbReference type="PANTHER" id="PTHR11461">
    <property type="entry name" value="SERINE PROTEASE INHIBITOR, SERPIN"/>
    <property type="match status" value="1"/>
</dbReference>